<evidence type="ECO:0000256" key="2">
    <source>
        <dbReference type="ARBA" id="ARBA00022723"/>
    </source>
</evidence>
<dbReference type="PANTHER" id="PTHR24083">
    <property type="entry name" value="NUCLEAR HORMONE RECEPTOR"/>
    <property type="match status" value="1"/>
</dbReference>
<proteinExistence type="inferred from homology"/>
<evidence type="ECO:0000256" key="9">
    <source>
        <dbReference type="ARBA" id="ARBA00023242"/>
    </source>
</evidence>
<evidence type="ECO:0000256" key="3">
    <source>
        <dbReference type="ARBA" id="ARBA00022771"/>
    </source>
</evidence>
<dbReference type="GO" id="GO:0005634">
    <property type="term" value="C:nucleus"/>
    <property type="evidence" value="ECO:0007669"/>
    <property type="project" value="UniProtKB-SubCell"/>
</dbReference>
<dbReference type="PROSITE" id="PS51030">
    <property type="entry name" value="NUCLEAR_REC_DBD_2"/>
    <property type="match status" value="1"/>
</dbReference>
<protein>
    <submittedName>
        <fullName evidence="14">Nuclear receptor subfamily 2 group C member 2</fullName>
    </submittedName>
</protein>
<feature type="compositionally biased region" description="Polar residues" evidence="11">
    <location>
        <begin position="216"/>
        <end position="236"/>
    </location>
</feature>
<evidence type="ECO:0000256" key="8">
    <source>
        <dbReference type="ARBA" id="ARBA00023170"/>
    </source>
</evidence>
<evidence type="ECO:0000313" key="15">
    <source>
        <dbReference type="Proteomes" id="UP000440578"/>
    </source>
</evidence>
<dbReference type="Pfam" id="PF00104">
    <property type="entry name" value="Hormone_recep"/>
    <property type="match status" value="1"/>
</dbReference>
<dbReference type="GO" id="GO:0003700">
    <property type="term" value="F:DNA-binding transcription factor activity"/>
    <property type="evidence" value="ECO:0007669"/>
    <property type="project" value="InterPro"/>
</dbReference>
<dbReference type="InterPro" id="IPR035500">
    <property type="entry name" value="NHR-like_dom_sf"/>
</dbReference>
<dbReference type="InterPro" id="IPR013088">
    <property type="entry name" value="Znf_NHR/GATA"/>
</dbReference>
<dbReference type="InterPro" id="IPR001628">
    <property type="entry name" value="Znf_hrmn_rcpt"/>
</dbReference>
<dbReference type="PRINTS" id="PR00047">
    <property type="entry name" value="STROIDFINGER"/>
</dbReference>
<keyword evidence="3 10" id="KW-0863">Zinc-finger</keyword>
<feature type="region of interest" description="Disordered" evidence="11">
    <location>
        <begin position="183"/>
        <end position="236"/>
    </location>
</feature>
<dbReference type="Gene3D" id="3.30.50.10">
    <property type="entry name" value="Erythroid Transcription Factor GATA-1, subunit A"/>
    <property type="match status" value="1"/>
</dbReference>
<feature type="region of interest" description="Disordered" evidence="11">
    <location>
        <begin position="1"/>
        <end position="43"/>
    </location>
</feature>
<organism evidence="14 15">
    <name type="scientific">Amphibalanus amphitrite</name>
    <name type="common">Striped barnacle</name>
    <name type="synonym">Balanus amphitrite</name>
    <dbReference type="NCBI Taxonomy" id="1232801"/>
    <lineage>
        <taxon>Eukaryota</taxon>
        <taxon>Metazoa</taxon>
        <taxon>Ecdysozoa</taxon>
        <taxon>Arthropoda</taxon>
        <taxon>Crustacea</taxon>
        <taxon>Multicrustacea</taxon>
        <taxon>Cirripedia</taxon>
        <taxon>Thoracica</taxon>
        <taxon>Thoracicalcarea</taxon>
        <taxon>Balanomorpha</taxon>
        <taxon>Balanoidea</taxon>
        <taxon>Balanidae</taxon>
        <taxon>Amphibalaninae</taxon>
        <taxon>Amphibalanus</taxon>
    </lineage>
</organism>
<evidence type="ECO:0000259" key="13">
    <source>
        <dbReference type="PROSITE" id="PS51843"/>
    </source>
</evidence>
<keyword evidence="8 10" id="KW-0675">Receptor</keyword>
<dbReference type="SUPFAM" id="SSF57716">
    <property type="entry name" value="Glucocorticoid receptor-like (DNA-binding domain)"/>
    <property type="match status" value="1"/>
</dbReference>
<dbReference type="InterPro" id="IPR000536">
    <property type="entry name" value="Nucl_hrmn_rcpt_lig-bd"/>
</dbReference>
<reference evidence="14 15" key="1">
    <citation type="submission" date="2019-07" db="EMBL/GenBank/DDBJ databases">
        <title>Draft genome assembly of a fouling barnacle, Amphibalanus amphitrite (Darwin, 1854): The first reference genome for Thecostraca.</title>
        <authorList>
            <person name="Kim W."/>
        </authorList>
    </citation>
    <scope>NUCLEOTIDE SEQUENCE [LARGE SCALE GENOMIC DNA]</scope>
    <source>
        <strain evidence="14">SNU_AA5</strain>
        <tissue evidence="14">Soma without cirri and trophi</tissue>
    </source>
</reference>
<feature type="compositionally biased region" description="Low complexity" evidence="11">
    <location>
        <begin position="192"/>
        <end position="210"/>
    </location>
</feature>
<comment type="caution">
    <text evidence="14">The sequence shown here is derived from an EMBL/GenBank/DDBJ whole genome shotgun (WGS) entry which is preliminary data.</text>
</comment>
<dbReference type="Proteomes" id="UP000440578">
    <property type="component" value="Unassembled WGS sequence"/>
</dbReference>
<feature type="domain" description="Nuclear receptor" evidence="12">
    <location>
        <begin position="108"/>
        <end position="183"/>
    </location>
</feature>
<name>A0A6A4WS04_AMPAM</name>
<dbReference type="Pfam" id="PF00105">
    <property type="entry name" value="zf-C4"/>
    <property type="match status" value="1"/>
</dbReference>
<keyword evidence="2 10" id="KW-0479">Metal-binding</keyword>
<feature type="region of interest" description="Disordered" evidence="11">
    <location>
        <begin position="304"/>
        <end position="329"/>
    </location>
</feature>
<comment type="similarity">
    <text evidence="10">Belongs to the nuclear hormone receptor family.</text>
</comment>
<keyword evidence="4 10" id="KW-0862">Zinc</keyword>
<dbReference type="PROSITE" id="PS51843">
    <property type="entry name" value="NR_LBD"/>
    <property type="match status" value="1"/>
</dbReference>
<dbReference type="FunFam" id="3.30.50.10:FF:000006">
    <property type="entry name" value="Nuclear receptor subfamily 5 group A member"/>
    <property type="match status" value="1"/>
</dbReference>
<evidence type="ECO:0000256" key="4">
    <source>
        <dbReference type="ARBA" id="ARBA00022833"/>
    </source>
</evidence>
<dbReference type="SUPFAM" id="SSF48508">
    <property type="entry name" value="Nuclear receptor ligand-binding domain"/>
    <property type="match status" value="1"/>
</dbReference>
<evidence type="ECO:0000259" key="12">
    <source>
        <dbReference type="PROSITE" id="PS51030"/>
    </source>
</evidence>
<dbReference type="PROSITE" id="PS00031">
    <property type="entry name" value="NUCLEAR_REC_DBD_1"/>
    <property type="match status" value="1"/>
</dbReference>
<dbReference type="GO" id="GO:0043565">
    <property type="term" value="F:sequence-specific DNA binding"/>
    <property type="evidence" value="ECO:0007669"/>
    <property type="project" value="InterPro"/>
</dbReference>
<dbReference type="AlphaFoldDB" id="A0A6A4WS04"/>
<evidence type="ECO:0000256" key="1">
    <source>
        <dbReference type="ARBA" id="ARBA00004123"/>
    </source>
</evidence>
<evidence type="ECO:0000256" key="11">
    <source>
        <dbReference type="SAM" id="MobiDB-lite"/>
    </source>
</evidence>
<dbReference type="OrthoDB" id="40902at2759"/>
<feature type="domain" description="NR LBD" evidence="13">
    <location>
        <begin position="315"/>
        <end position="534"/>
    </location>
</feature>
<keyword evidence="7 10" id="KW-0804">Transcription</keyword>
<gene>
    <name evidence="14" type="primary">NR2C2</name>
    <name evidence="14" type="ORF">FJT64_022948</name>
</gene>
<accession>A0A6A4WS04</accession>
<keyword evidence="9 10" id="KW-0539">Nucleus</keyword>
<dbReference type="InterPro" id="IPR050274">
    <property type="entry name" value="Nuclear_hormone_rcpt_NR2"/>
</dbReference>
<dbReference type="InterPro" id="IPR001723">
    <property type="entry name" value="Nuclear_hrmn_rcpt"/>
</dbReference>
<sequence>MSVADSDGEPPLWIKTSPPDSPAADTEETAAEGDGAMSAVPASGGGDSFTGGSLLSSTLLMGTNSSPFGGSLPFSGDWASRLKELDAGGNIGDLLTDRLCRDLSPSAIDACVVCGDRASGRHYGVVSCEGCKGFFKRSIRKQLGYQCRGTKDCEVTKYHRNRCQYCRLQKCLSMGMRSDCKESRNSSGYSRAADPAPAAAAGDQQAASPALIGTPRDTTAGSARRTSPDMSNPRFTLQDRINSIMESSVVQRGYGKTTTGFFTESGNGSVSPSGDGDPLALGGEPAAQDAVTRAVDRLTASMAADELPAKPEPEEPLPDGPLLPEASLTFNVAPPPAQARLDSAYITEIGSRVLISVLGWARGVPAFAALAGDVQESLARARWTELFVLGLFECRETLGLARLLSAVASHLSSTVHERRTQVGRLRMVTQHLYMIQEFVSALRRLSPSAAELAHLRAIVLFQPDGQEPAARPHLRRLTAAATAGLREQCGTPARLHQLLLRLPALRGMSPLAVDHLFFPEIPLTGPVSANQARH</sequence>
<dbReference type="GO" id="GO:0008270">
    <property type="term" value="F:zinc ion binding"/>
    <property type="evidence" value="ECO:0007669"/>
    <property type="project" value="UniProtKB-KW"/>
</dbReference>
<evidence type="ECO:0000256" key="6">
    <source>
        <dbReference type="ARBA" id="ARBA00023125"/>
    </source>
</evidence>
<dbReference type="GO" id="GO:0006357">
    <property type="term" value="P:regulation of transcription by RNA polymerase II"/>
    <property type="evidence" value="ECO:0007669"/>
    <property type="project" value="UniProtKB-ARBA"/>
</dbReference>
<dbReference type="SMART" id="SM00430">
    <property type="entry name" value="HOLI"/>
    <property type="match status" value="1"/>
</dbReference>
<dbReference type="Gene3D" id="1.10.565.10">
    <property type="entry name" value="Retinoid X Receptor"/>
    <property type="match status" value="1"/>
</dbReference>
<comment type="subcellular location">
    <subcellularLocation>
        <location evidence="1 10">Nucleus</location>
    </subcellularLocation>
</comment>
<dbReference type="EMBL" id="VIIS01000753">
    <property type="protein sequence ID" value="KAF0305412.1"/>
    <property type="molecule type" value="Genomic_DNA"/>
</dbReference>
<evidence type="ECO:0000256" key="5">
    <source>
        <dbReference type="ARBA" id="ARBA00023015"/>
    </source>
</evidence>
<dbReference type="PRINTS" id="PR00398">
    <property type="entry name" value="STRDHORMONER"/>
</dbReference>
<evidence type="ECO:0000313" key="14">
    <source>
        <dbReference type="EMBL" id="KAF0305412.1"/>
    </source>
</evidence>
<evidence type="ECO:0000256" key="10">
    <source>
        <dbReference type="RuleBase" id="RU004334"/>
    </source>
</evidence>
<keyword evidence="5 10" id="KW-0805">Transcription regulation</keyword>
<evidence type="ECO:0000256" key="7">
    <source>
        <dbReference type="ARBA" id="ARBA00023163"/>
    </source>
</evidence>
<keyword evidence="6 10" id="KW-0238">DNA-binding</keyword>
<keyword evidence="15" id="KW-1185">Reference proteome</keyword>
<dbReference type="SMART" id="SM00399">
    <property type="entry name" value="ZnF_C4"/>
    <property type="match status" value="1"/>
</dbReference>